<evidence type="ECO:0000256" key="14">
    <source>
        <dbReference type="ARBA" id="ARBA00037928"/>
    </source>
</evidence>
<keyword evidence="9" id="KW-0560">Oxidoreductase</keyword>
<dbReference type="InterPro" id="IPR017932">
    <property type="entry name" value="GATase_2_dom"/>
</dbReference>
<sequence length="239" mass="27061">MQNEVNGIPVTEYHMQNEANGIRAEYHNAEYREGHRRKQIGENSSKRKASLLASDAAGGGAPCPRWRPLSPGGASCPRWHPLSPVADRTERDRCFLPFFCLKAAITMIPEAWQRDHLMPEAKKDFYRWSSMAMEPWDGPALMTFTDGRYIGAILDRNGLRPSRFYLTHDNFMYMASEVGVADVPPESILQKGRAEARARNAWRGRHGPRPHLREGRELKLGDCSATSVTSWLKEASVEH</sequence>
<keyword evidence="11" id="KW-0411">Iron-sulfur</keyword>
<evidence type="ECO:0000256" key="13">
    <source>
        <dbReference type="ARBA" id="ARBA00023291"/>
    </source>
</evidence>
<keyword evidence="4" id="KW-0028">Amino-acid biosynthesis</keyword>
<keyword evidence="18" id="KW-1185">Reference proteome</keyword>
<gene>
    <name evidence="19" type="primary">LOC106819701</name>
</gene>
<dbReference type="InterPro" id="IPR050711">
    <property type="entry name" value="ET-N_metabolism_enzyme"/>
</dbReference>
<evidence type="ECO:0000256" key="8">
    <source>
        <dbReference type="ARBA" id="ARBA00022962"/>
    </source>
</evidence>
<dbReference type="Gene3D" id="3.60.20.10">
    <property type="entry name" value="Glutamine Phosphoribosylpyrophosphate, subunit 1, domain 1"/>
    <property type="match status" value="1"/>
</dbReference>
<dbReference type="Proteomes" id="UP000695022">
    <property type="component" value="Unplaced"/>
</dbReference>
<organism evidence="18 19">
    <name type="scientific">Priapulus caudatus</name>
    <name type="common">Priapulid worm</name>
    <dbReference type="NCBI Taxonomy" id="37621"/>
    <lineage>
        <taxon>Eukaryota</taxon>
        <taxon>Metazoa</taxon>
        <taxon>Ecdysozoa</taxon>
        <taxon>Scalidophora</taxon>
        <taxon>Priapulida</taxon>
        <taxon>Priapulimorpha</taxon>
        <taxon>Priapulimorphida</taxon>
        <taxon>Priapulidae</taxon>
        <taxon>Priapulus</taxon>
    </lineage>
</organism>
<evidence type="ECO:0000256" key="3">
    <source>
        <dbReference type="ARBA" id="ARBA00009716"/>
    </source>
</evidence>
<keyword evidence="6" id="KW-0288">FMN</keyword>
<evidence type="ECO:0000313" key="18">
    <source>
        <dbReference type="Proteomes" id="UP000695022"/>
    </source>
</evidence>
<keyword evidence="7" id="KW-0479">Metal-binding</keyword>
<evidence type="ECO:0000256" key="7">
    <source>
        <dbReference type="ARBA" id="ARBA00022723"/>
    </source>
</evidence>
<dbReference type="Pfam" id="PF00310">
    <property type="entry name" value="GATase_2"/>
    <property type="match status" value="1"/>
</dbReference>
<proteinExistence type="inferred from homology"/>
<comment type="cofactor">
    <cofactor evidence="1">
        <name>FMN</name>
        <dbReference type="ChEBI" id="CHEBI:58210"/>
    </cofactor>
</comment>
<evidence type="ECO:0000256" key="12">
    <source>
        <dbReference type="ARBA" id="ARBA00023164"/>
    </source>
</evidence>
<comment type="similarity">
    <text evidence="3">Belongs to the glutamate synthase family.</text>
</comment>
<dbReference type="SUPFAM" id="SSF56235">
    <property type="entry name" value="N-terminal nucleophile aminohydrolases (Ntn hydrolases)"/>
    <property type="match status" value="1"/>
</dbReference>
<keyword evidence="12" id="KW-0314">Glutamate biosynthesis</keyword>
<evidence type="ECO:0000256" key="9">
    <source>
        <dbReference type="ARBA" id="ARBA00023002"/>
    </source>
</evidence>
<keyword evidence="5" id="KW-0285">Flavoprotein</keyword>
<keyword evidence="8" id="KW-0315">Glutamine amidotransferase</keyword>
<evidence type="ECO:0000256" key="10">
    <source>
        <dbReference type="ARBA" id="ARBA00023004"/>
    </source>
</evidence>
<evidence type="ECO:0000259" key="17">
    <source>
        <dbReference type="Pfam" id="PF00310"/>
    </source>
</evidence>
<evidence type="ECO:0000256" key="1">
    <source>
        <dbReference type="ARBA" id="ARBA00001917"/>
    </source>
</evidence>
<accession>A0ABM1F5R4</accession>
<evidence type="ECO:0000256" key="4">
    <source>
        <dbReference type="ARBA" id="ARBA00022605"/>
    </source>
</evidence>
<reference evidence="19" key="1">
    <citation type="submission" date="2025-08" db="UniProtKB">
        <authorList>
            <consortium name="RefSeq"/>
        </authorList>
    </citation>
    <scope>IDENTIFICATION</scope>
</reference>
<dbReference type="GeneID" id="106819701"/>
<protein>
    <recommendedName>
        <fullName evidence="15">glutamate synthase (ferredoxin)</fullName>
        <ecNumber evidence="15">1.4.7.1</ecNumber>
    </recommendedName>
</protein>
<evidence type="ECO:0000256" key="2">
    <source>
        <dbReference type="ARBA" id="ARBA00001927"/>
    </source>
</evidence>
<evidence type="ECO:0000256" key="6">
    <source>
        <dbReference type="ARBA" id="ARBA00022643"/>
    </source>
</evidence>
<comment type="pathway">
    <text evidence="14">Amino-acid biosynthesis; L-glutamate biosynthesis via GLT pathway; L-glutamate from 2-oxoglutarate and L-glutamine (ferredoxin route): step 1/1.</text>
</comment>
<name>A0ABM1F5R4_PRICU</name>
<dbReference type="PANTHER" id="PTHR11938">
    <property type="entry name" value="FAD NADPH DEHYDROGENASE/OXIDOREDUCTASE"/>
    <property type="match status" value="1"/>
</dbReference>
<dbReference type="PANTHER" id="PTHR11938:SF133">
    <property type="entry name" value="GLUTAMATE SYNTHASE (NADH)"/>
    <property type="match status" value="1"/>
</dbReference>
<dbReference type="RefSeq" id="XP_014679785.1">
    <property type="nucleotide sequence ID" value="XM_014824299.1"/>
</dbReference>
<keyword evidence="10" id="KW-0408">Iron</keyword>
<evidence type="ECO:0000256" key="15">
    <source>
        <dbReference type="ARBA" id="ARBA00039085"/>
    </source>
</evidence>
<evidence type="ECO:0000256" key="11">
    <source>
        <dbReference type="ARBA" id="ARBA00023014"/>
    </source>
</evidence>
<keyword evidence="13" id="KW-0003">3Fe-4S</keyword>
<dbReference type="EC" id="1.4.7.1" evidence="15"/>
<evidence type="ECO:0000256" key="16">
    <source>
        <dbReference type="SAM" id="MobiDB-lite"/>
    </source>
</evidence>
<evidence type="ECO:0000256" key="5">
    <source>
        <dbReference type="ARBA" id="ARBA00022630"/>
    </source>
</evidence>
<feature type="region of interest" description="Disordered" evidence="16">
    <location>
        <begin position="34"/>
        <end position="64"/>
    </location>
</feature>
<dbReference type="InterPro" id="IPR029055">
    <property type="entry name" value="Ntn_hydrolases_N"/>
</dbReference>
<feature type="domain" description="Glutamine amidotransferase type-2" evidence="17">
    <location>
        <begin position="101"/>
        <end position="194"/>
    </location>
</feature>
<comment type="cofactor">
    <cofactor evidence="2">
        <name>[3Fe-4S] cluster</name>
        <dbReference type="ChEBI" id="CHEBI:21137"/>
    </cofactor>
</comment>
<evidence type="ECO:0000313" key="19">
    <source>
        <dbReference type="RefSeq" id="XP_014679785.1"/>
    </source>
</evidence>